<dbReference type="InterPro" id="IPR051962">
    <property type="entry name" value="Cuticlin"/>
</dbReference>
<dbReference type="PANTHER" id="PTHR22907:SF24">
    <property type="entry name" value="ZP DOMAIN-CONTAINING PROTEIN"/>
    <property type="match status" value="1"/>
</dbReference>
<accession>A0A8S1F3L8</accession>
<dbReference type="AlphaFoldDB" id="A0A8S1F3L8"/>
<evidence type="ECO:0000256" key="5">
    <source>
        <dbReference type="ARBA" id="ARBA00022729"/>
    </source>
</evidence>
<evidence type="ECO:0000256" key="3">
    <source>
        <dbReference type="ARBA" id="ARBA00022475"/>
    </source>
</evidence>
<sequence>MLLSARWGFMELLFRVVPDMFLLGLGSTRSNSFEQFRFGSTSSGDLLVHSIVSMSIQRFMNRVFFDCLEEIASRFQDERSIGKFAFRWSPNISKLSSLSNPSQVRQNFDDTARFMHFLKILIIAWTGWRGANSISIDNEIIGQPDIECLEDEIRIFVKTRKIFAGRIYAKGRSDHEECYKDDFAKERTTKPHFDIQFGACGMKSLRSVDPRGMYYGITVVISFHPLFITKVDQAFHVKCFFEEASKGLTAELGVSMIPTTELEARHGIPGCSYTIHSSSIDEIDAGKPAGSTVQFARVGDKVLHQWHCNDHMFGVLINNCYVTDGFGKKSDVIDERGCPIDPILITGIRYSADLQRAYAESSVFKFADKPGVWFFCQVKMCMKKHGMCDGITPPSCGSVSKLLSHNGDEDDEDQPTRGKHPKKPPSDYDYDGQFERTTRRRTTTPDYDYNENESPKLHSSNSHSYNNAVTQSLDYDTATITAFSPPINPNPPSQTTTQESVSKTFETEDDLTPVTSEPKGKKIGKSDYNDYDEVTIPPNLTDLLANLPDDLSSDSIQKMLRDSVDDPKAVLEEFNKLLKQKKVSTRNAQKRNRSRNLRELKAGDLRSGEKIDQIEVDWTSNRRKDIPMEPQIGEDQKYVKPMIGGQLLIFDLDEEPPAEIKKDEPKPCSSLSNSSLFAIFAGFGGLLAALIAVIAFLLMRLNYRI</sequence>
<keyword evidence="6 9" id="KW-1133">Transmembrane helix</keyword>
<organism evidence="12 13">
    <name type="scientific">Caenorhabditis bovis</name>
    <dbReference type="NCBI Taxonomy" id="2654633"/>
    <lineage>
        <taxon>Eukaryota</taxon>
        <taxon>Metazoa</taxon>
        <taxon>Ecdysozoa</taxon>
        <taxon>Nematoda</taxon>
        <taxon>Chromadorea</taxon>
        <taxon>Rhabditida</taxon>
        <taxon>Rhabditina</taxon>
        <taxon>Rhabditomorpha</taxon>
        <taxon>Rhabditoidea</taxon>
        <taxon>Rhabditidae</taxon>
        <taxon>Peloderinae</taxon>
        <taxon>Caenorhabditis</taxon>
    </lineage>
</organism>
<keyword evidence="2" id="KW-0193">Cuticle</keyword>
<keyword evidence="5 10" id="KW-0732">Signal</keyword>
<evidence type="ECO:0000256" key="6">
    <source>
        <dbReference type="ARBA" id="ARBA00022989"/>
    </source>
</evidence>
<keyword evidence="3" id="KW-1003">Cell membrane</keyword>
<feature type="region of interest" description="Disordered" evidence="8">
    <location>
        <begin position="399"/>
        <end position="465"/>
    </location>
</feature>
<feature type="transmembrane region" description="Helical" evidence="9">
    <location>
        <begin position="676"/>
        <end position="699"/>
    </location>
</feature>
<evidence type="ECO:0000256" key="10">
    <source>
        <dbReference type="SAM" id="SignalP"/>
    </source>
</evidence>
<evidence type="ECO:0000256" key="4">
    <source>
        <dbReference type="ARBA" id="ARBA00022692"/>
    </source>
</evidence>
<dbReference type="Pfam" id="PF25057">
    <property type="entry name" value="CUT_N"/>
    <property type="match status" value="1"/>
</dbReference>
<comment type="subcellular location">
    <subcellularLocation>
        <location evidence="1">Cell membrane</location>
        <topology evidence="1">Single-pass type I membrane protein</topology>
    </subcellularLocation>
</comment>
<dbReference type="OrthoDB" id="6139674at2759"/>
<evidence type="ECO:0000256" key="7">
    <source>
        <dbReference type="ARBA" id="ARBA00023136"/>
    </source>
</evidence>
<evidence type="ECO:0000256" key="2">
    <source>
        <dbReference type="ARBA" id="ARBA00022460"/>
    </source>
</evidence>
<evidence type="ECO:0000313" key="13">
    <source>
        <dbReference type="Proteomes" id="UP000494206"/>
    </source>
</evidence>
<evidence type="ECO:0000256" key="1">
    <source>
        <dbReference type="ARBA" id="ARBA00004251"/>
    </source>
</evidence>
<comment type="caution">
    <text evidence="12">The sequence shown here is derived from an EMBL/GenBank/DDBJ whole genome shotgun (WGS) entry which is preliminary data.</text>
</comment>
<evidence type="ECO:0000256" key="9">
    <source>
        <dbReference type="SAM" id="Phobius"/>
    </source>
</evidence>
<keyword evidence="4 9" id="KW-0812">Transmembrane</keyword>
<dbReference type="InterPro" id="IPR056953">
    <property type="entry name" value="CUT_N"/>
</dbReference>
<dbReference type="GO" id="GO:0005886">
    <property type="term" value="C:plasma membrane"/>
    <property type="evidence" value="ECO:0007669"/>
    <property type="project" value="UniProtKB-SubCell"/>
</dbReference>
<feature type="signal peptide" evidence="10">
    <location>
        <begin position="1"/>
        <end position="18"/>
    </location>
</feature>
<dbReference type="Proteomes" id="UP000494206">
    <property type="component" value="Unassembled WGS sequence"/>
</dbReference>
<protein>
    <recommendedName>
        <fullName evidence="11">ZP domain-containing protein</fullName>
    </recommendedName>
</protein>
<keyword evidence="13" id="KW-1185">Reference proteome</keyword>
<feature type="region of interest" description="Disordered" evidence="8">
    <location>
        <begin position="481"/>
        <end position="526"/>
    </location>
</feature>
<dbReference type="InterPro" id="IPR001507">
    <property type="entry name" value="ZP_dom"/>
</dbReference>
<evidence type="ECO:0000256" key="8">
    <source>
        <dbReference type="SAM" id="MobiDB-lite"/>
    </source>
</evidence>
<name>A0A8S1F3L8_9PELO</name>
<dbReference type="PANTHER" id="PTHR22907">
    <property type="entry name" value="GH04558P"/>
    <property type="match status" value="1"/>
</dbReference>
<dbReference type="EMBL" id="CADEPM010000007">
    <property type="protein sequence ID" value="CAB3408259.1"/>
    <property type="molecule type" value="Genomic_DNA"/>
</dbReference>
<feature type="domain" description="ZP" evidence="11">
    <location>
        <begin position="147"/>
        <end position="395"/>
    </location>
</feature>
<dbReference type="InterPro" id="IPR057475">
    <property type="entry name" value="CUT_C"/>
</dbReference>
<evidence type="ECO:0000313" key="12">
    <source>
        <dbReference type="EMBL" id="CAB3408259.1"/>
    </source>
</evidence>
<reference evidence="12 13" key="1">
    <citation type="submission" date="2020-04" db="EMBL/GenBank/DDBJ databases">
        <authorList>
            <person name="Laetsch R D."/>
            <person name="Stevens L."/>
            <person name="Kumar S."/>
            <person name="Blaxter L. M."/>
        </authorList>
    </citation>
    <scope>NUCLEOTIDE SEQUENCE [LARGE SCALE GENOMIC DNA]</scope>
</reference>
<dbReference type="GO" id="GO:0042302">
    <property type="term" value="F:structural constituent of cuticle"/>
    <property type="evidence" value="ECO:0007669"/>
    <property type="project" value="UniProtKB-KW"/>
</dbReference>
<keyword evidence="7 9" id="KW-0472">Membrane</keyword>
<dbReference type="Pfam" id="PF25301">
    <property type="entry name" value="CUT_C"/>
    <property type="match status" value="1"/>
</dbReference>
<dbReference type="SMART" id="SM00241">
    <property type="entry name" value="ZP"/>
    <property type="match status" value="1"/>
</dbReference>
<evidence type="ECO:0000259" key="11">
    <source>
        <dbReference type="PROSITE" id="PS51034"/>
    </source>
</evidence>
<feature type="compositionally biased region" description="Polar residues" evidence="8">
    <location>
        <begin position="493"/>
        <end position="504"/>
    </location>
</feature>
<dbReference type="PROSITE" id="PS51034">
    <property type="entry name" value="ZP_2"/>
    <property type="match status" value="1"/>
</dbReference>
<gene>
    <name evidence="12" type="ORF">CBOVIS_LOCUS10060</name>
</gene>
<feature type="chain" id="PRO_5035881894" description="ZP domain-containing protein" evidence="10">
    <location>
        <begin position="19"/>
        <end position="705"/>
    </location>
</feature>
<proteinExistence type="predicted"/>